<dbReference type="EMBL" id="JAUIYO010000001">
    <property type="protein sequence ID" value="MFK2824122.1"/>
    <property type="molecule type" value="Genomic_DNA"/>
</dbReference>
<evidence type="ECO:0000313" key="2">
    <source>
        <dbReference type="Proteomes" id="UP001619911"/>
    </source>
</evidence>
<evidence type="ECO:0000313" key="1">
    <source>
        <dbReference type="EMBL" id="MFK2824122.1"/>
    </source>
</evidence>
<name>A0ABW8I3W3_9BACI</name>
<dbReference type="RefSeq" id="WP_404313626.1">
    <property type="nucleotide sequence ID" value="NZ_JAUIYO010000001.1"/>
</dbReference>
<sequence>MAYYNNRREEPLPNEDINTWECVSENCNGWMRKDFSTSEAPACPFCGSQMESGTRHTHFLKNNNLHKE</sequence>
<keyword evidence="2" id="KW-1185">Reference proteome</keyword>
<gene>
    <name evidence="1" type="ORF">QYG89_00235</name>
</gene>
<dbReference type="Proteomes" id="UP001619911">
    <property type="component" value="Unassembled WGS sequence"/>
</dbReference>
<proteinExistence type="predicted"/>
<accession>A0ABW8I3W3</accession>
<dbReference type="InterPro" id="IPR025916">
    <property type="entry name" value="YdjO"/>
</dbReference>
<comment type="caution">
    <text evidence="1">The sequence shown here is derived from an EMBL/GenBank/DDBJ whole genome shotgun (WGS) entry which is preliminary data.</text>
</comment>
<reference evidence="1 2" key="1">
    <citation type="submission" date="2023-07" db="EMBL/GenBank/DDBJ databases">
        <title>Bacillus lucianemedeirus sp. nov, a new species isolated from an immunobiological production facility.</title>
        <authorList>
            <person name="Costa L.V."/>
            <person name="Miranda R.V.S.L."/>
            <person name="Brandao M.L.L."/>
            <person name="Reis C.M.F."/>
            <person name="Frazao A.M."/>
            <person name="Cruz F.V."/>
            <person name="Baio P.V.P."/>
            <person name="Veras J.F.C."/>
            <person name="Ramos J.N."/>
            <person name="Vieira V."/>
        </authorList>
    </citation>
    <scope>NUCLEOTIDE SEQUENCE [LARGE SCALE GENOMIC DNA]</scope>
    <source>
        <strain evidence="1 2">B190/17</strain>
    </source>
</reference>
<protein>
    <submittedName>
        <fullName evidence="1">Cold-shock protein</fullName>
    </submittedName>
</protein>
<organism evidence="1 2">
    <name type="scientific">Bacillus lumedeiriae</name>
    <dbReference type="NCBI Taxonomy" id="3058829"/>
    <lineage>
        <taxon>Bacteria</taxon>
        <taxon>Bacillati</taxon>
        <taxon>Bacillota</taxon>
        <taxon>Bacilli</taxon>
        <taxon>Bacillales</taxon>
        <taxon>Bacillaceae</taxon>
        <taxon>Bacillus</taxon>
    </lineage>
</organism>
<dbReference type="Pfam" id="PF14169">
    <property type="entry name" value="YdjO"/>
    <property type="match status" value="1"/>
</dbReference>